<sequence>RPLEGILKLNIDGSYEPKTNSGGTGGVIRHHQGCWIMGFACKVRAQNVLHAQLVALLHGLNLAKEKKQLLVETDSQVLFNSFKGKYLIYSYIYADCRSLIQQMEEASLQHIRREANSVVDLLADYERTTKDPNMTINQL</sequence>
<dbReference type="InterPro" id="IPR036397">
    <property type="entry name" value="RNaseH_sf"/>
</dbReference>
<accession>A0AAF0TVI3</accession>
<dbReference type="InterPro" id="IPR053151">
    <property type="entry name" value="RNase_H-like"/>
</dbReference>
<dbReference type="CDD" id="cd06222">
    <property type="entry name" value="RNase_H_like"/>
    <property type="match status" value="1"/>
</dbReference>
<feature type="non-terminal residue" evidence="2">
    <location>
        <position position="1"/>
    </location>
</feature>
<dbReference type="EMBL" id="CP133617">
    <property type="protein sequence ID" value="WMV33834.1"/>
    <property type="molecule type" value="Genomic_DNA"/>
</dbReference>
<reference evidence="2" key="1">
    <citation type="submission" date="2023-08" db="EMBL/GenBank/DDBJ databases">
        <title>A de novo genome assembly of Solanum verrucosum Schlechtendal, a Mexican diploid species geographically isolated from the other diploid A-genome species in potato relatives.</title>
        <authorList>
            <person name="Hosaka K."/>
        </authorList>
    </citation>
    <scope>NUCLEOTIDE SEQUENCE</scope>
    <source>
        <tissue evidence="2">Young leaves</tissue>
    </source>
</reference>
<dbReference type="GO" id="GO:0004523">
    <property type="term" value="F:RNA-DNA hybrid ribonuclease activity"/>
    <property type="evidence" value="ECO:0007669"/>
    <property type="project" value="InterPro"/>
</dbReference>
<dbReference type="InterPro" id="IPR002156">
    <property type="entry name" value="RNaseH_domain"/>
</dbReference>
<dbReference type="AlphaFoldDB" id="A0AAF0TVI3"/>
<dbReference type="InterPro" id="IPR012337">
    <property type="entry name" value="RNaseH-like_sf"/>
</dbReference>
<dbReference type="PANTHER" id="PTHR47723">
    <property type="entry name" value="OS05G0353850 PROTEIN"/>
    <property type="match status" value="1"/>
</dbReference>
<proteinExistence type="predicted"/>
<dbReference type="SUPFAM" id="SSF53098">
    <property type="entry name" value="Ribonuclease H-like"/>
    <property type="match status" value="1"/>
</dbReference>
<organism evidence="2 3">
    <name type="scientific">Solanum verrucosum</name>
    <dbReference type="NCBI Taxonomy" id="315347"/>
    <lineage>
        <taxon>Eukaryota</taxon>
        <taxon>Viridiplantae</taxon>
        <taxon>Streptophyta</taxon>
        <taxon>Embryophyta</taxon>
        <taxon>Tracheophyta</taxon>
        <taxon>Spermatophyta</taxon>
        <taxon>Magnoliopsida</taxon>
        <taxon>eudicotyledons</taxon>
        <taxon>Gunneridae</taxon>
        <taxon>Pentapetalae</taxon>
        <taxon>asterids</taxon>
        <taxon>lamiids</taxon>
        <taxon>Solanales</taxon>
        <taxon>Solanaceae</taxon>
        <taxon>Solanoideae</taxon>
        <taxon>Solaneae</taxon>
        <taxon>Solanum</taxon>
    </lineage>
</organism>
<dbReference type="Proteomes" id="UP001234989">
    <property type="component" value="Chromosome 6"/>
</dbReference>
<dbReference type="InterPro" id="IPR044730">
    <property type="entry name" value="RNase_H-like_dom_plant"/>
</dbReference>
<dbReference type="Gene3D" id="3.30.420.10">
    <property type="entry name" value="Ribonuclease H-like superfamily/Ribonuclease H"/>
    <property type="match status" value="1"/>
</dbReference>
<dbReference type="GO" id="GO:0003676">
    <property type="term" value="F:nucleic acid binding"/>
    <property type="evidence" value="ECO:0007669"/>
    <property type="project" value="InterPro"/>
</dbReference>
<protein>
    <recommendedName>
        <fullName evidence="1">RNase H type-1 domain-containing protein</fullName>
    </recommendedName>
</protein>
<keyword evidence="3" id="KW-1185">Reference proteome</keyword>
<feature type="domain" description="RNase H type-1" evidence="1">
    <location>
        <begin position="10"/>
        <end position="124"/>
    </location>
</feature>
<evidence type="ECO:0000313" key="2">
    <source>
        <dbReference type="EMBL" id="WMV33834.1"/>
    </source>
</evidence>
<name>A0AAF0TVI3_SOLVR</name>
<evidence type="ECO:0000313" key="3">
    <source>
        <dbReference type="Proteomes" id="UP001234989"/>
    </source>
</evidence>
<gene>
    <name evidence="2" type="ORF">MTR67_027219</name>
</gene>
<evidence type="ECO:0000259" key="1">
    <source>
        <dbReference type="Pfam" id="PF13456"/>
    </source>
</evidence>
<dbReference type="PANTHER" id="PTHR47723:SF19">
    <property type="entry name" value="POLYNUCLEOTIDYL TRANSFERASE, RIBONUCLEASE H-LIKE SUPERFAMILY PROTEIN"/>
    <property type="match status" value="1"/>
</dbReference>
<dbReference type="Pfam" id="PF13456">
    <property type="entry name" value="RVT_3"/>
    <property type="match status" value="1"/>
</dbReference>